<dbReference type="AlphaFoldDB" id="F2BG28"/>
<dbReference type="EMBL" id="AFAY01000053">
    <property type="protein sequence ID" value="EGF07149.1"/>
    <property type="molecule type" value="Genomic_DNA"/>
</dbReference>
<accession>F2BG28</accession>
<keyword evidence="2" id="KW-1185">Reference proteome</keyword>
<sequence>MTFLKTGKRVFGCAEAALSDGLCYGGRVCGTGHAGGSCCLAPHGFVVRHKTCASLGQHTLPEYIRGRLKNGFWLCRSCVFRRPLAMHAFFAASTNPRFFRQAKPRAWLRHTLYLNGKRPSEKRVAAHATCAV</sequence>
<protein>
    <submittedName>
        <fullName evidence="1">Uncharacterized protein</fullName>
    </submittedName>
</protein>
<comment type="caution">
    <text evidence="1">The sequence shown here is derived from an EMBL/GenBank/DDBJ whole genome shotgun (WGS) entry which is preliminary data.</text>
</comment>
<evidence type="ECO:0000313" key="1">
    <source>
        <dbReference type="EMBL" id="EGF07149.1"/>
    </source>
</evidence>
<dbReference type="HOGENOM" id="CLU_1914822_0_0_4"/>
<organism evidence="1 2">
    <name type="scientific">Neisseria bacilliformis ATCC BAA-1200</name>
    <dbReference type="NCBI Taxonomy" id="888742"/>
    <lineage>
        <taxon>Bacteria</taxon>
        <taxon>Pseudomonadati</taxon>
        <taxon>Pseudomonadota</taxon>
        <taxon>Betaproteobacteria</taxon>
        <taxon>Neisseriales</taxon>
        <taxon>Neisseriaceae</taxon>
        <taxon>Neisseria</taxon>
    </lineage>
</organism>
<gene>
    <name evidence="1" type="ORF">HMPREF9123_2685</name>
</gene>
<reference evidence="1 2" key="1">
    <citation type="submission" date="2011-02" db="EMBL/GenBank/DDBJ databases">
        <authorList>
            <person name="Muzny D."/>
            <person name="Qin X."/>
            <person name="Deng J."/>
            <person name="Jiang H."/>
            <person name="Liu Y."/>
            <person name="Qu J."/>
            <person name="Song X.-Z."/>
            <person name="Zhang L."/>
            <person name="Thornton R."/>
            <person name="Coyle M."/>
            <person name="Francisco L."/>
            <person name="Jackson L."/>
            <person name="Javaid M."/>
            <person name="Korchina V."/>
            <person name="Kovar C."/>
            <person name="Mata R."/>
            <person name="Mathew T."/>
            <person name="Ngo R."/>
            <person name="Nguyen L."/>
            <person name="Nguyen N."/>
            <person name="Okwuonu G."/>
            <person name="Ongeri F."/>
            <person name="Pham C."/>
            <person name="Simmons D."/>
            <person name="Wilczek-Boney K."/>
            <person name="Hale W."/>
            <person name="Jakkamsetti A."/>
            <person name="Pham P."/>
            <person name="Ruth R."/>
            <person name="San Lucas F."/>
            <person name="Warren J."/>
            <person name="Zhang J."/>
            <person name="Zhao Z."/>
            <person name="Zhou C."/>
            <person name="Zhu D."/>
            <person name="Lee S."/>
            <person name="Bess C."/>
            <person name="Blankenburg K."/>
            <person name="Forbes L."/>
            <person name="Fu Q."/>
            <person name="Gubbala S."/>
            <person name="Hirani K."/>
            <person name="Jayaseelan J.C."/>
            <person name="Lara F."/>
            <person name="Munidasa M."/>
            <person name="Palculict T."/>
            <person name="Patil S."/>
            <person name="Pu L.-L."/>
            <person name="Saada N."/>
            <person name="Tang L."/>
            <person name="Weissenberger G."/>
            <person name="Zhu Y."/>
            <person name="Hemphill L."/>
            <person name="Shang Y."/>
            <person name="Youmans B."/>
            <person name="Ayvaz T."/>
            <person name="Ross M."/>
            <person name="Santibanez J."/>
            <person name="Aqrawi P."/>
            <person name="Gross S."/>
            <person name="Joshi V."/>
            <person name="Fowler G."/>
            <person name="Nazareth L."/>
            <person name="Reid J."/>
            <person name="Worley K."/>
            <person name="Petrosino J."/>
            <person name="Highlander S."/>
            <person name="Gibbs R."/>
        </authorList>
    </citation>
    <scope>NUCLEOTIDE SEQUENCE [LARGE SCALE GENOMIC DNA]</scope>
    <source>
        <strain evidence="1 2">ATCC BAA-1200</strain>
    </source>
</reference>
<proteinExistence type="predicted"/>
<evidence type="ECO:0000313" key="2">
    <source>
        <dbReference type="Proteomes" id="UP000004105"/>
    </source>
</evidence>
<name>F2BG28_9NEIS</name>
<dbReference type="Proteomes" id="UP000004105">
    <property type="component" value="Unassembled WGS sequence"/>
</dbReference>